<evidence type="ECO:0000313" key="4">
    <source>
        <dbReference type="Proteomes" id="UP000230750"/>
    </source>
</evidence>
<feature type="compositionally biased region" description="Basic residues" evidence="1">
    <location>
        <begin position="140"/>
        <end position="150"/>
    </location>
</feature>
<feature type="transmembrane region" description="Helical" evidence="2">
    <location>
        <begin position="64"/>
        <end position="82"/>
    </location>
</feature>
<comment type="caution">
    <text evidence="3">The sequence shown here is derived from an EMBL/GenBank/DDBJ whole genome shotgun (WGS) entry which is preliminary data.</text>
</comment>
<evidence type="ECO:0000256" key="2">
    <source>
        <dbReference type="SAM" id="Phobius"/>
    </source>
</evidence>
<dbReference type="EMBL" id="MRZV01001351">
    <property type="protein sequence ID" value="PIK38506.1"/>
    <property type="molecule type" value="Genomic_DNA"/>
</dbReference>
<feature type="transmembrane region" description="Helical" evidence="2">
    <location>
        <begin position="40"/>
        <end position="57"/>
    </location>
</feature>
<dbReference type="Proteomes" id="UP000230750">
    <property type="component" value="Unassembled WGS sequence"/>
</dbReference>
<name>A0A2G8JRX3_STIJA</name>
<gene>
    <name evidence="3" type="ORF">BSL78_24663</name>
</gene>
<accession>A0A2G8JRX3</accession>
<feature type="region of interest" description="Disordered" evidence="1">
    <location>
        <begin position="140"/>
        <end position="171"/>
    </location>
</feature>
<dbReference type="InterPro" id="IPR026721">
    <property type="entry name" value="TMEM18"/>
</dbReference>
<dbReference type="Pfam" id="PF14770">
    <property type="entry name" value="TMEM18"/>
    <property type="match status" value="1"/>
</dbReference>
<feature type="compositionally biased region" description="Acidic residues" evidence="1">
    <location>
        <begin position="154"/>
        <end position="164"/>
    </location>
</feature>
<feature type="transmembrane region" description="Helical" evidence="2">
    <location>
        <begin position="102"/>
        <end position="127"/>
    </location>
</feature>
<proteinExistence type="predicted"/>
<organism evidence="3 4">
    <name type="scientific">Stichopus japonicus</name>
    <name type="common">Sea cucumber</name>
    <dbReference type="NCBI Taxonomy" id="307972"/>
    <lineage>
        <taxon>Eukaryota</taxon>
        <taxon>Metazoa</taxon>
        <taxon>Echinodermata</taxon>
        <taxon>Eleutherozoa</taxon>
        <taxon>Echinozoa</taxon>
        <taxon>Holothuroidea</taxon>
        <taxon>Aspidochirotacea</taxon>
        <taxon>Aspidochirotida</taxon>
        <taxon>Stichopodidae</taxon>
        <taxon>Apostichopus</taxon>
    </lineage>
</organism>
<keyword evidence="2" id="KW-1133">Transmembrane helix</keyword>
<keyword evidence="2" id="KW-0472">Membrane</keyword>
<sequence>MDEGILEWLNNGMDKDSAIRVGEIDGVFSLLSHVDWSERWLQALLVFHILCFVATILTRFYTNIQAFLFIALLAIVFFAETINQYAALNFKYFSRLQYFDSGGLFISLVLCLPILLNCFVMLIFWLYRAGTMLVKVKKAKLKQRYGKKTKGPNEETESEENNVTEEDKKEK</sequence>
<dbReference type="OrthoDB" id="411535at2759"/>
<keyword evidence="4" id="KW-1185">Reference proteome</keyword>
<reference evidence="3 4" key="1">
    <citation type="journal article" date="2017" name="PLoS Biol.">
        <title>The sea cucumber genome provides insights into morphological evolution and visceral regeneration.</title>
        <authorList>
            <person name="Zhang X."/>
            <person name="Sun L."/>
            <person name="Yuan J."/>
            <person name="Sun Y."/>
            <person name="Gao Y."/>
            <person name="Zhang L."/>
            <person name="Li S."/>
            <person name="Dai H."/>
            <person name="Hamel J.F."/>
            <person name="Liu C."/>
            <person name="Yu Y."/>
            <person name="Liu S."/>
            <person name="Lin W."/>
            <person name="Guo K."/>
            <person name="Jin S."/>
            <person name="Xu P."/>
            <person name="Storey K.B."/>
            <person name="Huan P."/>
            <person name="Zhang T."/>
            <person name="Zhou Y."/>
            <person name="Zhang J."/>
            <person name="Lin C."/>
            <person name="Li X."/>
            <person name="Xing L."/>
            <person name="Huo D."/>
            <person name="Sun M."/>
            <person name="Wang L."/>
            <person name="Mercier A."/>
            <person name="Li F."/>
            <person name="Yang H."/>
            <person name="Xiang J."/>
        </authorList>
    </citation>
    <scope>NUCLEOTIDE SEQUENCE [LARGE SCALE GENOMIC DNA]</scope>
    <source>
        <strain evidence="3">Shaxun</strain>
        <tissue evidence="3">Muscle</tissue>
    </source>
</reference>
<protein>
    <submittedName>
        <fullName evidence="3">Putative transmembrane protein</fullName>
    </submittedName>
</protein>
<evidence type="ECO:0000256" key="1">
    <source>
        <dbReference type="SAM" id="MobiDB-lite"/>
    </source>
</evidence>
<dbReference type="AlphaFoldDB" id="A0A2G8JRX3"/>
<evidence type="ECO:0000313" key="3">
    <source>
        <dbReference type="EMBL" id="PIK38506.1"/>
    </source>
</evidence>
<keyword evidence="2 3" id="KW-0812">Transmembrane</keyword>